<proteinExistence type="predicted"/>
<dbReference type="Gene3D" id="3.40.220.10">
    <property type="entry name" value="Leucine Aminopeptidase, subunit E, domain 1"/>
    <property type="match status" value="1"/>
</dbReference>
<name>A0AA88GU30_NAELO</name>
<dbReference type="Proteomes" id="UP000816034">
    <property type="component" value="Unassembled WGS sequence"/>
</dbReference>
<evidence type="ECO:0000313" key="2">
    <source>
        <dbReference type="EMBL" id="KAG2386910.1"/>
    </source>
</evidence>
<protein>
    <recommendedName>
        <fullName evidence="1">Microbial-type PARG catalytic domain-containing protein</fullName>
    </recommendedName>
</protein>
<gene>
    <name evidence="2" type="ORF">C9374_001945</name>
</gene>
<dbReference type="InterPro" id="IPR019261">
    <property type="entry name" value="PARG_cat_microbial"/>
</dbReference>
<evidence type="ECO:0000259" key="1">
    <source>
        <dbReference type="Pfam" id="PF10021"/>
    </source>
</evidence>
<accession>A0AA88GU30</accession>
<dbReference type="GeneID" id="68094401"/>
<keyword evidence="3" id="KW-1185">Reference proteome</keyword>
<evidence type="ECO:0000313" key="3">
    <source>
        <dbReference type="Proteomes" id="UP000816034"/>
    </source>
</evidence>
<comment type="caution">
    <text evidence="2">The sequence shown here is derived from an EMBL/GenBank/DDBJ whole genome shotgun (WGS) entry which is preliminary data.</text>
</comment>
<reference evidence="2 3" key="1">
    <citation type="journal article" date="2018" name="BMC Genomics">
        <title>The genome of Naegleria lovaniensis, the basis for a comparative approach to unravel pathogenicity factors of the human pathogenic amoeba N. fowleri.</title>
        <authorList>
            <person name="Liechti N."/>
            <person name="Schurch N."/>
            <person name="Bruggmann R."/>
            <person name="Wittwer M."/>
        </authorList>
    </citation>
    <scope>NUCLEOTIDE SEQUENCE [LARGE SCALE GENOMIC DNA]</scope>
    <source>
        <strain evidence="2 3">ATCC 30569</strain>
    </source>
</reference>
<feature type="domain" description="Microbial-type PARG catalytic" evidence="1">
    <location>
        <begin position="190"/>
        <end position="308"/>
    </location>
</feature>
<dbReference type="Pfam" id="PF10021">
    <property type="entry name" value="PARG_cat_microb"/>
    <property type="match status" value="1"/>
</dbReference>
<dbReference type="RefSeq" id="XP_044550902.1">
    <property type="nucleotide sequence ID" value="XM_044691308.1"/>
</dbReference>
<dbReference type="PANTHER" id="PTHR35596:SF1">
    <property type="entry name" value="MICROBIAL-TYPE PARG CATALYTIC DOMAIN-CONTAINING PROTEIN"/>
    <property type="match status" value="1"/>
</dbReference>
<dbReference type="EMBL" id="PYSW02000014">
    <property type="protein sequence ID" value="KAG2386910.1"/>
    <property type="molecule type" value="Genomic_DNA"/>
</dbReference>
<dbReference type="AlphaFoldDB" id="A0AA88GU30"/>
<dbReference type="PANTHER" id="PTHR35596">
    <property type="entry name" value="DUF2263 DOMAIN-CONTAINING PROTEIN"/>
    <property type="match status" value="1"/>
</dbReference>
<organism evidence="2 3">
    <name type="scientific">Naegleria lovaniensis</name>
    <name type="common">Amoeba</name>
    <dbReference type="NCBI Taxonomy" id="51637"/>
    <lineage>
        <taxon>Eukaryota</taxon>
        <taxon>Discoba</taxon>
        <taxon>Heterolobosea</taxon>
        <taxon>Tetramitia</taxon>
        <taxon>Eutetramitia</taxon>
        <taxon>Vahlkampfiidae</taxon>
        <taxon>Naegleria</taxon>
    </lineage>
</organism>
<dbReference type="InterPro" id="IPR043472">
    <property type="entry name" value="Macro_dom-like"/>
</dbReference>
<sequence>MGKKTSSSSSTSSPTVLGISLASARTASSKAPKEYLPHDEIYSQILKYTSGREDETLISCLNKYLFQAKDFMYYYYDYPWKDFTNVRRAFHKLIQMQTLLTLLKGKYYLEISNEKHDEELSKVLQEDRKTQNSEKTLKKNQKELLQSQNNPSEDEASGISTHVIHIDFNLLKKTIKSTQRIDCSNFQSVMNIGKSIPSASKQNKNVQNNHSSSNSTIIQVIAGDCLETSIALKQKLNLNPLMLVNGSLSHPGGGYANGSFAQEEDMCRRSSLALCLDDPFKMDDSRQWSYPLPQFGGCYVPQCLVLRQSAKQG</sequence>